<proteinExistence type="predicted"/>
<gene>
    <name evidence="1" type="ORF">CEXT_537641</name>
</gene>
<dbReference type="EMBL" id="BPLR01012728">
    <property type="protein sequence ID" value="GIY56091.1"/>
    <property type="molecule type" value="Genomic_DNA"/>
</dbReference>
<evidence type="ECO:0000313" key="2">
    <source>
        <dbReference type="Proteomes" id="UP001054945"/>
    </source>
</evidence>
<dbReference type="Proteomes" id="UP001054945">
    <property type="component" value="Unassembled WGS sequence"/>
</dbReference>
<evidence type="ECO:0000313" key="1">
    <source>
        <dbReference type="EMBL" id="GIY56091.1"/>
    </source>
</evidence>
<protein>
    <submittedName>
        <fullName evidence="1">Uncharacterized protein</fullName>
    </submittedName>
</protein>
<accession>A0AAV4UEB4</accession>
<dbReference type="AlphaFoldDB" id="A0AAV4UEB4"/>
<sequence>MCTARESENVLRAASTLLYGQHVQLSDTAAHTLQQPLSYQRKPTTDEDMVELKQNHHLSHRTYYNNDYPKDGNRNKRPVFYLGFNGVTNYQGCFTENSYFDNKAEALLQKFDRLLHLLSAWAKHYLLMFSGDSITNFKLYVEPEETFHPWAEPGAIFTIHSLSSL</sequence>
<comment type="caution">
    <text evidence="1">The sequence shown here is derived from an EMBL/GenBank/DDBJ whole genome shotgun (WGS) entry which is preliminary data.</text>
</comment>
<keyword evidence="2" id="KW-1185">Reference proteome</keyword>
<name>A0AAV4UEB4_CAEEX</name>
<reference evidence="1 2" key="1">
    <citation type="submission" date="2021-06" db="EMBL/GenBank/DDBJ databases">
        <title>Caerostris extrusa draft genome.</title>
        <authorList>
            <person name="Kono N."/>
            <person name="Arakawa K."/>
        </authorList>
    </citation>
    <scope>NUCLEOTIDE SEQUENCE [LARGE SCALE GENOMIC DNA]</scope>
</reference>
<organism evidence="1 2">
    <name type="scientific">Caerostris extrusa</name>
    <name type="common">Bark spider</name>
    <name type="synonym">Caerostris bankana</name>
    <dbReference type="NCBI Taxonomy" id="172846"/>
    <lineage>
        <taxon>Eukaryota</taxon>
        <taxon>Metazoa</taxon>
        <taxon>Ecdysozoa</taxon>
        <taxon>Arthropoda</taxon>
        <taxon>Chelicerata</taxon>
        <taxon>Arachnida</taxon>
        <taxon>Araneae</taxon>
        <taxon>Araneomorphae</taxon>
        <taxon>Entelegynae</taxon>
        <taxon>Araneoidea</taxon>
        <taxon>Araneidae</taxon>
        <taxon>Caerostris</taxon>
    </lineage>
</organism>